<dbReference type="GeneID" id="92387413"/>
<name>A0A217EU66_ENTAS</name>
<organism evidence="2">
    <name type="scientific">Enterobacter asburiae</name>
    <dbReference type="NCBI Taxonomy" id="61645"/>
    <lineage>
        <taxon>Bacteria</taxon>
        <taxon>Pseudomonadati</taxon>
        <taxon>Pseudomonadota</taxon>
        <taxon>Gammaproteobacteria</taxon>
        <taxon>Enterobacterales</taxon>
        <taxon>Enterobacteriaceae</taxon>
        <taxon>Enterobacter</taxon>
        <taxon>Enterobacter cloacae complex</taxon>
    </lineage>
</organism>
<dbReference type="AlphaFoldDB" id="A0A217EU66"/>
<dbReference type="RefSeq" id="WP_063136915.1">
    <property type="nucleotide sequence ID" value="NZ_KX912253.1"/>
</dbReference>
<feature type="transmembrane region" description="Helical" evidence="1">
    <location>
        <begin position="31"/>
        <end position="49"/>
    </location>
</feature>
<dbReference type="EMBL" id="KX912253">
    <property type="protein sequence ID" value="AQZ19857.1"/>
    <property type="molecule type" value="Genomic_DNA"/>
</dbReference>
<feature type="transmembrane region" description="Helical" evidence="1">
    <location>
        <begin position="100"/>
        <end position="119"/>
    </location>
</feature>
<evidence type="ECO:0000313" key="2">
    <source>
        <dbReference type="EMBL" id="AQZ19857.1"/>
    </source>
</evidence>
<protein>
    <submittedName>
        <fullName evidence="2">Uncharacterized protein</fullName>
    </submittedName>
</protein>
<keyword evidence="1" id="KW-1133">Transmembrane helix</keyword>
<keyword evidence="2" id="KW-0614">Plasmid</keyword>
<evidence type="ECO:0000256" key="1">
    <source>
        <dbReference type="SAM" id="Phobius"/>
    </source>
</evidence>
<keyword evidence="1" id="KW-0812">Transmembrane</keyword>
<proteinExistence type="predicted"/>
<reference evidence="2" key="1">
    <citation type="journal article" date="2017" name="J. Antimicrob. Chemother.">
        <title>FRI-2 carbapenemase-producing Enterobacter cloacae complex in the UK.</title>
        <authorList>
            <person name="Meunier D."/>
            <person name="Findlay J."/>
            <person name="Doumith M."/>
            <person name="Godoy D."/>
            <person name="Perry C."/>
            <person name="Pike R."/>
            <person name="Gronthoud F."/>
            <person name="Shryane T."/>
            <person name="Poirel L."/>
            <person name="Welfare W."/>
            <person name="Woodford N."/>
            <person name="Hopkins K.L."/>
        </authorList>
    </citation>
    <scope>NUCLEOTIDE SEQUENCE</scope>
    <source>
        <strain evidence="2">H162620587</strain>
        <plasmid evidence="2">pJF-587</plasmid>
    </source>
</reference>
<geneLocation type="plasmid" evidence="2">
    <name>pJF-587</name>
</geneLocation>
<accession>A0A217EU66</accession>
<feature type="transmembrane region" description="Helical" evidence="1">
    <location>
        <begin position="61"/>
        <end position="80"/>
    </location>
</feature>
<keyword evidence="1" id="KW-0472">Membrane</keyword>
<sequence>MRYWLLVILLYALFFLIVRHAAPEWEGTTGYYAGLFICSLIAMVITWRDTPGWFDKVLLGVMKYGVLSAGIIFFVWGVGYKLAFWGQSNSDAVFVSAGDVILPNLALVIGVVIAAWGYVRYFRR</sequence>